<name>K9UP85_CHAP6</name>
<dbReference type="Gene3D" id="3.60.20.10">
    <property type="entry name" value="Glutamine Phosphoribosylpyrophosphate, subunit 1, domain 1"/>
    <property type="match status" value="1"/>
</dbReference>
<dbReference type="PIRSF" id="PIRSF009120">
    <property type="entry name" value="UCP009120_prtse"/>
    <property type="match status" value="1"/>
</dbReference>
<protein>
    <submittedName>
        <fullName evidence="1">Putative proteasome-type protease</fullName>
    </submittedName>
</protein>
<keyword evidence="1" id="KW-0378">Hydrolase</keyword>
<dbReference type="SUPFAM" id="SSF56235">
    <property type="entry name" value="N-terminal nucleophile aminohydrolases (Ntn hydrolases)"/>
    <property type="match status" value="1"/>
</dbReference>
<keyword evidence="1" id="KW-0645">Protease</keyword>
<dbReference type="STRING" id="1173020.Cha6605_5110"/>
<dbReference type="InterPro" id="IPR016545">
    <property type="entry name" value="UCP009120_prtse"/>
</dbReference>
<dbReference type="GO" id="GO:0005839">
    <property type="term" value="C:proteasome core complex"/>
    <property type="evidence" value="ECO:0007669"/>
    <property type="project" value="InterPro"/>
</dbReference>
<dbReference type="PATRIC" id="fig|1173020.3.peg.5855"/>
<dbReference type="EMBL" id="CP003600">
    <property type="protein sequence ID" value="AFY96009.1"/>
    <property type="molecule type" value="Genomic_DNA"/>
</dbReference>
<dbReference type="eggNOG" id="COG3484">
    <property type="taxonomic scope" value="Bacteria"/>
</dbReference>
<gene>
    <name evidence="1" type="ORF">Cha6605_5110</name>
</gene>
<proteinExistence type="predicted"/>
<dbReference type="HOGENOM" id="CLU_066183_0_0_3"/>
<evidence type="ECO:0000313" key="2">
    <source>
        <dbReference type="Proteomes" id="UP000010366"/>
    </source>
</evidence>
<evidence type="ECO:0000313" key="1">
    <source>
        <dbReference type="EMBL" id="AFY96009.1"/>
    </source>
</evidence>
<dbReference type="InterPro" id="IPR029055">
    <property type="entry name" value="Ntn_hydrolases_N"/>
</dbReference>
<dbReference type="Proteomes" id="UP000010366">
    <property type="component" value="Chromosome"/>
</dbReference>
<dbReference type="KEGG" id="cmp:Cha6605_5110"/>
<reference evidence="1 2" key="1">
    <citation type="submission" date="2012-05" db="EMBL/GenBank/DDBJ databases">
        <title>Finished chromosome of genome of Chamaesiphon sp. PCC 6605.</title>
        <authorList>
            <consortium name="US DOE Joint Genome Institute"/>
            <person name="Gugger M."/>
            <person name="Coursin T."/>
            <person name="Rippka R."/>
            <person name="Tandeau De Marsac N."/>
            <person name="Huntemann M."/>
            <person name="Wei C.-L."/>
            <person name="Han J."/>
            <person name="Detter J.C."/>
            <person name="Han C."/>
            <person name="Tapia R."/>
            <person name="Chen A."/>
            <person name="Kyrpides N."/>
            <person name="Mavromatis K."/>
            <person name="Markowitz V."/>
            <person name="Szeto E."/>
            <person name="Ivanova N."/>
            <person name="Pagani I."/>
            <person name="Pati A."/>
            <person name="Goodwin L."/>
            <person name="Nordberg H.P."/>
            <person name="Cantor M.N."/>
            <person name="Hua S.X."/>
            <person name="Woyke T."/>
            <person name="Kerfeld C.A."/>
        </authorList>
    </citation>
    <scope>NUCLEOTIDE SEQUENCE [LARGE SCALE GENOMIC DNA]</scope>
    <source>
        <strain evidence="2">ATCC 27169 / PCC 6605</strain>
    </source>
</reference>
<dbReference type="RefSeq" id="WP_015162095.1">
    <property type="nucleotide sequence ID" value="NC_019697.1"/>
</dbReference>
<accession>K9UP85</accession>
<dbReference type="OrthoDB" id="9786336at2"/>
<organism evidence="1 2">
    <name type="scientific">Chamaesiphon minutus (strain ATCC 27169 / PCC 6605)</name>
    <dbReference type="NCBI Taxonomy" id="1173020"/>
    <lineage>
        <taxon>Bacteria</taxon>
        <taxon>Bacillati</taxon>
        <taxon>Cyanobacteriota</taxon>
        <taxon>Cyanophyceae</taxon>
        <taxon>Gomontiellales</taxon>
        <taxon>Chamaesiphonaceae</taxon>
        <taxon>Chamaesiphon</taxon>
    </lineage>
</organism>
<dbReference type="InterPro" id="IPR001353">
    <property type="entry name" value="Proteasome_sua/b"/>
</dbReference>
<dbReference type="GO" id="GO:0008233">
    <property type="term" value="F:peptidase activity"/>
    <property type="evidence" value="ECO:0007669"/>
    <property type="project" value="UniProtKB-KW"/>
</dbReference>
<dbReference type="AlphaFoldDB" id="K9UP85"/>
<dbReference type="GO" id="GO:0051603">
    <property type="term" value="P:proteolysis involved in protein catabolic process"/>
    <property type="evidence" value="ECO:0007669"/>
    <property type="project" value="InterPro"/>
</dbReference>
<dbReference type="Pfam" id="PF00227">
    <property type="entry name" value="Proteasome"/>
    <property type="match status" value="1"/>
</dbReference>
<keyword evidence="2" id="KW-1185">Reference proteome</keyword>
<sequence>MTYCLGIISAHGLVMVADSRTNAGVDYISTYRKMFDFSVSGDRTILLCTSGNLSITQSVLLSIEQDLRATDVENLHSCHSLYEMACYIGQKLRQVQAREREWLEKDRIDASCNLLLGGQVRGQPIELYMLYTQGNFIKAMPETPFLQIGEIKYGKPILDRTLTFNTSTEDAVKAAILSFDSTMKSNVSVGPPIDLIVYRADSFEIRHKRTLHRGDPYLLRVRREWECHLKSACDRMPAIDWDTIEEPSLGEFSGFLNS</sequence>
<keyword evidence="1" id="KW-0647">Proteasome</keyword>